<comment type="caution">
    <text evidence="6">The sequence shown here is derived from an EMBL/GenBank/DDBJ whole genome shotgun (WGS) entry which is preliminary data.</text>
</comment>
<keyword evidence="7" id="KW-1185">Reference proteome</keyword>
<dbReference type="Pfam" id="PF01590">
    <property type="entry name" value="GAF"/>
    <property type="match status" value="1"/>
</dbReference>
<dbReference type="InterPro" id="IPR003018">
    <property type="entry name" value="GAF"/>
</dbReference>
<gene>
    <name evidence="6" type="ORF">BKA16_002620</name>
</gene>
<dbReference type="EMBL" id="JACIFP010000001">
    <property type="protein sequence ID" value="MBB4136068.1"/>
    <property type="molecule type" value="Genomic_DNA"/>
</dbReference>
<feature type="domain" description="Histidine kinase/HSP90-like ATPase" evidence="5">
    <location>
        <begin position="453"/>
        <end position="541"/>
    </location>
</feature>
<dbReference type="PANTHER" id="PTHR24421">
    <property type="entry name" value="NITRATE/NITRITE SENSOR PROTEIN NARX-RELATED"/>
    <property type="match status" value="1"/>
</dbReference>
<name>A0A840F0K0_9ACTN</name>
<dbReference type="SMART" id="SM00387">
    <property type="entry name" value="HATPase_c"/>
    <property type="match status" value="1"/>
</dbReference>
<dbReference type="GO" id="GO:0000155">
    <property type="term" value="F:phosphorelay sensor kinase activity"/>
    <property type="evidence" value="ECO:0007669"/>
    <property type="project" value="InterPro"/>
</dbReference>
<dbReference type="InterPro" id="IPR050482">
    <property type="entry name" value="Sensor_HK_TwoCompSys"/>
</dbReference>
<dbReference type="Gene3D" id="3.30.565.10">
    <property type="entry name" value="Histidine kinase-like ATPase, C-terminal domain"/>
    <property type="match status" value="1"/>
</dbReference>
<sequence length="541" mass="58004">MSDTRGIDSRDFIEVSAAVDALAAKDGNDPTALRDVLEAVLLVGQGLELDDALQRIVEVAAGVLDAQYCALGVRGPELSLQAFVHTGISDEQLATMGPLPVGRGVLGELLHNPKVLRIPRLSDHPASIGFPPNHPPMDTFLGAPIIVRGELFGSIYLTEKLGGAEFTELDEKIVGVLAVAAGIAVDNARSYESAQTRMRWMQLLADRGSEPLRGIVVSETLDGMCADVAALTEAVDVYIVTGARLDAHTGADVDVSDLATVVEASGGVLSVRHFDMERPWLRDGASWATVQPVQSEPGQFRALVLTHRERRFWTAEEWAGMAGVARVASLSIAYSEQQNLTRDMALLEERHRIARDLHDLVIQRLFAIGMSMQAMRAGTRDAALDGRMDQIISDIDATIAQIRTSIFDLRSDGTATRTLRRRVLDVVSELAAHAAISPAVTFVGPVDTIVPDALSPHIEAVLREGLSNALRHSGADHIGVRIVAAEELLVEVVDNGRGIPADVTQSGLRNLARRADDCDGVFTVTSTPGDGTTISWVAPLT</sequence>
<reference evidence="6 7" key="1">
    <citation type="submission" date="2020-08" db="EMBL/GenBank/DDBJ databases">
        <title>Sequencing the genomes of 1000 actinobacteria strains.</title>
        <authorList>
            <person name="Klenk H.-P."/>
        </authorList>
    </citation>
    <scope>NUCLEOTIDE SEQUENCE [LARGE SCALE GENOMIC DNA]</scope>
    <source>
        <strain evidence="6 7">DSM 45298</strain>
    </source>
</reference>
<evidence type="ECO:0000259" key="4">
    <source>
        <dbReference type="SMART" id="SM00065"/>
    </source>
</evidence>
<keyword evidence="1" id="KW-0808">Transferase</keyword>
<evidence type="ECO:0000256" key="1">
    <source>
        <dbReference type="ARBA" id="ARBA00022679"/>
    </source>
</evidence>
<dbReference type="SUPFAM" id="SSF55874">
    <property type="entry name" value="ATPase domain of HSP90 chaperone/DNA topoisomerase II/histidine kinase"/>
    <property type="match status" value="1"/>
</dbReference>
<dbReference type="GO" id="GO:0016020">
    <property type="term" value="C:membrane"/>
    <property type="evidence" value="ECO:0007669"/>
    <property type="project" value="InterPro"/>
</dbReference>
<dbReference type="GO" id="GO:0046983">
    <property type="term" value="F:protein dimerization activity"/>
    <property type="evidence" value="ECO:0007669"/>
    <property type="project" value="InterPro"/>
</dbReference>
<dbReference type="Gene3D" id="3.30.450.40">
    <property type="match status" value="1"/>
</dbReference>
<dbReference type="PANTHER" id="PTHR24421:SF56">
    <property type="entry name" value="OXYGEN SENSOR HISTIDINE KINASE RESPONSE REGULATOR DOST"/>
    <property type="match status" value="1"/>
</dbReference>
<dbReference type="SUPFAM" id="SSF55781">
    <property type="entry name" value="GAF domain-like"/>
    <property type="match status" value="1"/>
</dbReference>
<dbReference type="AlphaFoldDB" id="A0A840F0K0"/>
<feature type="domain" description="GAF" evidence="4">
    <location>
        <begin position="48"/>
        <end position="195"/>
    </location>
</feature>
<dbReference type="InterPro" id="IPR011712">
    <property type="entry name" value="Sig_transdc_His_kin_sub3_dim/P"/>
</dbReference>
<evidence type="ECO:0000259" key="5">
    <source>
        <dbReference type="SMART" id="SM00387"/>
    </source>
</evidence>
<dbReference type="InterPro" id="IPR029016">
    <property type="entry name" value="GAF-like_dom_sf"/>
</dbReference>
<proteinExistence type="predicted"/>
<dbReference type="CDD" id="cd16917">
    <property type="entry name" value="HATPase_UhpB-NarQ-NarX-like"/>
    <property type="match status" value="1"/>
</dbReference>
<keyword evidence="3" id="KW-0902">Two-component regulatory system</keyword>
<evidence type="ECO:0000256" key="3">
    <source>
        <dbReference type="ARBA" id="ARBA00023012"/>
    </source>
</evidence>
<dbReference type="Gene3D" id="1.20.5.1930">
    <property type="match status" value="1"/>
</dbReference>
<organism evidence="6 7">
    <name type="scientific">Gordonia humi</name>
    <dbReference type="NCBI Taxonomy" id="686429"/>
    <lineage>
        <taxon>Bacteria</taxon>
        <taxon>Bacillati</taxon>
        <taxon>Actinomycetota</taxon>
        <taxon>Actinomycetes</taxon>
        <taxon>Mycobacteriales</taxon>
        <taxon>Gordoniaceae</taxon>
        <taxon>Gordonia</taxon>
    </lineage>
</organism>
<dbReference type="SMART" id="SM00065">
    <property type="entry name" value="GAF"/>
    <property type="match status" value="1"/>
</dbReference>
<evidence type="ECO:0000313" key="7">
    <source>
        <dbReference type="Proteomes" id="UP000551501"/>
    </source>
</evidence>
<dbReference type="RefSeq" id="WP_183371050.1">
    <property type="nucleotide sequence ID" value="NZ_BAABHL010000040.1"/>
</dbReference>
<dbReference type="Pfam" id="PF07730">
    <property type="entry name" value="HisKA_3"/>
    <property type="match status" value="1"/>
</dbReference>
<dbReference type="InterPro" id="IPR036890">
    <property type="entry name" value="HATPase_C_sf"/>
</dbReference>
<protein>
    <submittedName>
        <fullName evidence="6">Signal transduction histidine kinase</fullName>
    </submittedName>
</protein>
<evidence type="ECO:0000256" key="2">
    <source>
        <dbReference type="ARBA" id="ARBA00022777"/>
    </source>
</evidence>
<evidence type="ECO:0000313" key="6">
    <source>
        <dbReference type="EMBL" id="MBB4136068.1"/>
    </source>
</evidence>
<keyword evidence="2 6" id="KW-0418">Kinase</keyword>
<accession>A0A840F0K0</accession>
<dbReference type="Proteomes" id="UP000551501">
    <property type="component" value="Unassembled WGS sequence"/>
</dbReference>
<dbReference type="InterPro" id="IPR003594">
    <property type="entry name" value="HATPase_dom"/>
</dbReference>
<dbReference type="Pfam" id="PF02518">
    <property type="entry name" value="HATPase_c"/>
    <property type="match status" value="1"/>
</dbReference>